<proteinExistence type="predicted"/>
<reference evidence="1" key="1">
    <citation type="submission" date="2023-01" db="EMBL/GenBank/DDBJ databases">
        <title>Colletotrichum chrysophilum M932 genome sequence.</title>
        <authorList>
            <person name="Baroncelli R."/>
        </authorList>
    </citation>
    <scope>NUCLEOTIDE SEQUENCE</scope>
    <source>
        <strain evidence="1">M932</strain>
    </source>
</reference>
<accession>A0AAD9E6V7</accession>
<dbReference type="AlphaFoldDB" id="A0AAD9E6V7"/>
<protein>
    <submittedName>
        <fullName evidence="1">Uncharacterized protein</fullName>
    </submittedName>
</protein>
<organism evidence="1 2">
    <name type="scientific">Colletotrichum chrysophilum</name>
    <dbReference type="NCBI Taxonomy" id="1836956"/>
    <lineage>
        <taxon>Eukaryota</taxon>
        <taxon>Fungi</taxon>
        <taxon>Dikarya</taxon>
        <taxon>Ascomycota</taxon>
        <taxon>Pezizomycotina</taxon>
        <taxon>Sordariomycetes</taxon>
        <taxon>Hypocreomycetidae</taxon>
        <taxon>Glomerellales</taxon>
        <taxon>Glomerellaceae</taxon>
        <taxon>Colletotrichum</taxon>
        <taxon>Colletotrichum gloeosporioides species complex</taxon>
    </lineage>
</organism>
<dbReference type="EMBL" id="JAQOWY010001157">
    <property type="protein sequence ID" value="KAK1837540.1"/>
    <property type="molecule type" value="Genomic_DNA"/>
</dbReference>
<evidence type="ECO:0000313" key="1">
    <source>
        <dbReference type="EMBL" id="KAK1837540.1"/>
    </source>
</evidence>
<evidence type="ECO:0000313" key="2">
    <source>
        <dbReference type="Proteomes" id="UP001243330"/>
    </source>
</evidence>
<keyword evidence="2" id="KW-1185">Reference proteome</keyword>
<gene>
    <name evidence="1" type="ORF">CCHR01_19837</name>
</gene>
<name>A0AAD9E6V7_9PEZI</name>
<dbReference type="Proteomes" id="UP001243330">
    <property type="component" value="Unassembled WGS sequence"/>
</dbReference>
<sequence length="128" mass="14018">MMQAVAGWAKQKQRSLSKVALGSSRGRVRLLLRWMTGRAREAERTTGTTTAVGSGKAQKMQRRLEAISSIHLITHLDAFEASTWALAAVQAECLFASWALTKVRCATGKWALLLSPISRLPNEQGPDL</sequence>
<comment type="caution">
    <text evidence="1">The sequence shown here is derived from an EMBL/GenBank/DDBJ whole genome shotgun (WGS) entry which is preliminary data.</text>
</comment>